<dbReference type="Proteomes" id="UP000466619">
    <property type="component" value="Unassembled WGS sequence"/>
</dbReference>
<dbReference type="PROSITE" id="PS00455">
    <property type="entry name" value="AMP_BINDING"/>
    <property type="match status" value="1"/>
</dbReference>
<name>A0ABX0AZA8_9GAMM</name>
<dbReference type="InterPro" id="IPR020845">
    <property type="entry name" value="AMP-binding_CS"/>
</dbReference>
<dbReference type="NCBIfam" id="TIGR01733">
    <property type="entry name" value="AA-adenyl-dom"/>
    <property type="match status" value="1"/>
</dbReference>
<sequence>QRVAICVSRSPAMVVGLLAVMKAGGAYVPLDPTYPSGRLAHILTDAAPAVVLADKAGWSALGEETLTGLVVLDPNTLPEQPDSNPQVPALTSRHLAYVIYTSGSTGVPKGVMIEHRNTVNFLHWAQQAFETEAIREVLFSTSMNFDLSIFECFMPLSRGAAIYLVEDALSLMQHALPVTLINSVPSAMKPLLQAQALMASVHTVNLAGEPLKGALIEQIFEDTQIERLCNLYGPSETTTYSAWLPIQRGDRIIESIGRPIANTGLYLLDEYGQPVPWGGGGEMYIGGAGVARGYLNRPDLTAERFLIDPFSDKPDARMYRTGDLARYLP</sequence>
<dbReference type="PANTHER" id="PTHR45527:SF1">
    <property type="entry name" value="FATTY ACID SYNTHASE"/>
    <property type="match status" value="1"/>
</dbReference>
<comment type="caution">
    <text evidence="2">The sequence shown here is derived from an EMBL/GenBank/DDBJ whole genome shotgun (WGS) entry which is preliminary data.</text>
</comment>
<keyword evidence="3" id="KW-1185">Reference proteome</keyword>
<feature type="domain" description="AMP-dependent synthetase/ligase" evidence="1">
    <location>
        <begin position="1"/>
        <end position="295"/>
    </location>
</feature>
<dbReference type="Pfam" id="PF00501">
    <property type="entry name" value="AMP-binding"/>
    <property type="match status" value="1"/>
</dbReference>
<dbReference type="InterPro" id="IPR020459">
    <property type="entry name" value="AMP-binding"/>
</dbReference>
<dbReference type="PRINTS" id="PR00154">
    <property type="entry name" value="AMPBINDING"/>
</dbReference>
<accession>A0ABX0AZA8</accession>
<feature type="non-terminal residue" evidence="2">
    <location>
        <position position="1"/>
    </location>
</feature>
<dbReference type="Gene3D" id="2.30.38.10">
    <property type="entry name" value="Luciferase, Domain 3"/>
    <property type="match status" value="1"/>
</dbReference>
<reference evidence="2 3" key="1">
    <citation type="submission" date="2019-12" db="EMBL/GenBank/DDBJ databases">
        <title>Engineering Photorhabdus to improve their lethality against agricultural pests.</title>
        <authorList>
            <person name="Machado R.A.R."/>
        </authorList>
    </citation>
    <scope>NUCLEOTIDE SEQUENCE [LARGE SCALE GENOMIC DNA]</scope>
    <source>
        <strain evidence="2 3">M-CN4</strain>
    </source>
</reference>
<evidence type="ECO:0000313" key="3">
    <source>
        <dbReference type="Proteomes" id="UP000466619"/>
    </source>
</evidence>
<dbReference type="EMBL" id="WSFC01000144">
    <property type="protein sequence ID" value="NDL05924.1"/>
    <property type="molecule type" value="Genomic_DNA"/>
</dbReference>
<feature type="non-terminal residue" evidence="2">
    <location>
        <position position="329"/>
    </location>
</feature>
<protein>
    <submittedName>
        <fullName evidence="2">Amino acid adenylation domain-containing protein</fullName>
    </submittedName>
</protein>
<dbReference type="PANTHER" id="PTHR45527">
    <property type="entry name" value="NONRIBOSOMAL PEPTIDE SYNTHETASE"/>
    <property type="match status" value="1"/>
</dbReference>
<dbReference type="SUPFAM" id="SSF56801">
    <property type="entry name" value="Acetyl-CoA synthetase-like"/>
    <property type="match status" value="1"/>
</dbReference>
<dbReference type="InterPro" id="IPR000873">
    <property type="entry name" value="AMP-dep_synth/lig_dom"/>
</dbReference>
<proteinExistence type="predicted"/>
<dbReference type="Gene3D" id="3.40.50.980">
    <property type="match status" value="2"/>
</dbReference>
<evidence type="ECO:0000313" key="2">
    <source>
        <dbReference type="EMBL" id="NDL05924.1"/>
    </source>
</evidence>
<gene>
    <name evidence="2" type="ORF">GPY48_23240</name>
</gene>
<evidence type="ECO:0000259" key="1">
    <source>
        <dbReference type="Pfam" id="PF00501"/>
    </source>
</evidence>
<dbReference type="InterPro" id="IPR010071">
    <property type="entry name" value="AA_adenyl_dom"/>
</dbReference>
<organism evidence="2 3">
    <name type="scientific">Photorhabdus bodei</name>
    <dbReference type="NCBI Taxonomy" id="2029681"/>
    <lineage>
        <taxon>Bacteria</taxon>
        <taxon>Pseudomonadati</taxon>
        <taxon>Pseudomonadota</taxon>
        <taxon>Gammaproteobacteria</taxon>
        <taxon>Enterobacterales</taxon>
        <taxon>Morganellaceae</taxon>
        <taxon>Photorhabdus</taxon>
    </lineage>
</organism>